<evidence type="ECO:0000313" key="9">
    <source>
        <dbReference type="Proteomes" id="UP001165090"/>
    </source>
</evidence>
<comment type="subcellular location">
    <subcellularLocation>
        <location evidence="1">Cytoplasm</location>
    </subcellularLocation>
</comment>
<name>A0ABQ5RY99_9CHLO</name>
<evidence type="ECO:0000259" key="7">
    <source>
        <dbReference type="Pfam" id="PF11923"/>
    </source>
</evidence>
<feature type="compositionally biased region" description="Acidic residues" evidence="5">
    <location>
        <begin position="1130"/>
        <end position="1142"/>
    </location>
</feature>
<feature type="compositionally biased region" description="Low complexity" evidence="5">
    <location>
        <begin position="1158"/>
        <end position="1167"/>
    </location>
</feature>
<feature type="region of interest" description="Disordered" evidence="5">
    <location>
        <begin position="895"/>
        <end position="1195"/>
    </location>
</feature>
<feature type="region of interest" description="Disordered" evidence="5">
    <location>
        <begin position="256"/>
        <end position="297"/>
    </location>
</feature>
<reference evidence="8 9" key="1">
    <citation type="journal article" date="2023" name="IScience">
        <title>Expanded male sex-determining region conserved during the evolution of homothallism in the green alga Volvox.</title>
        <authorList>
            <person name="Yamamoto K."/>
            <person name="Matsuzaki R."/>
            <person name="Mahakham W."/>
            <person name="Heman W."/>
            <person name="Sekimoto H."/>
            <person name="Kawachi M."/>
            <person name="Minakuchi Y."/>
            <person name="Toyoda A."/>
            <person name="Nozaki H."/>
        </authorList>
    </citation>
    <scope>NUCLEOTIDE SEQUENCE [LARGE SCALE GENOMIC DNA]</scope>
    <source>
        <strain evidence="8 9">NIES-4468</strain>
    </source>
</reference>
<sequence length="1349" mass="140089">MVKQRMSSADVAAEVACLRQRILGLRVANIYDLTPKTYVIKLARSGEEGEKVYLLLESGSRFHTTKVLREKSSELPSNFTLKLRKHCRTRRVESVRQLGVDRCMELTLGSGPAAVHLILEMYSQGNIVLTDAKYEVLTLLRSHRDDAKGLVIMARYPYPMAAMRLASRVTGQQLDAAAPGAANYKALVAAVLPYGPTIAEHVVMDAGLDPNVAVPLEDVSTADAPVPNDNRNADPAVIIAATDGADNATAISGVGLGAGGEEDGEEAGVAGGTGAAAADGGGGGGEGTSAAPAPRSGVLPSDVRRVLLAALGRLDDWFAQLEAGKVPSGFITLTPPGSSAKAGKKKAKGGKDTAVPATPSVAAAASAPLDPAAAAAAVAAGELVFAEFYPLPLLPYSGQPCLELPTFDDALDEFYSKVEGQRADIARADAERAALSRLDKIKQDQGSRAEALLHQAEECDLKAQLITYNLDAVDAALVAVNQSLATGMDWSALAGLIREERRAGNPVAGLIASLELDNNSVTLLLANTLDDMGEDGDEAAMTRKAVKVSVDLSLSAHSNASAYFDARRRHLVKHTKTVAANQAALAAAEKKAEAQLKQVRSAPPALQPVRKPMWFERFHWFVSSENYLVVSGRDAQQNELLVKRYFRKGDVYVHAELHGASSTIIKNLAPDQPVPPLTLQQAGCACVCRSRAWDSKIVTSAWWVHHHQVSKTAPTGEYLTTGSFMIRGKKNFLPPQPLVMGFAFLFKLDDSSIPAHRGERAVRVLDPDAASVAGGGPSRSAIGGSAAAAAAAGSDEDIDEEGREILDRDEEENEEAAGAAEASPPGGGGEGGSGGGGLTQDALVSSSSRRQPGIAATALVAPSPLDRFLEGSYDVPYGSTAPAAMAAAAFERYGLSHGGDVGDDNGEAAGQDGQATANGSGRGGGGTGAGGGRRHLSAKERALLKKQGTGGAGSTTAGARGTREDEEYTIVASDSPALPAGTGSGTAKGKAGGGGATAGKAPGAGPGAGVGHVKALPGTAEAPAGSSSKAGQRQPPPPPAPPSAQRGKKGKLAKVKDKYADQDAEERALALAVLGSAGEKKSRTDRRKERKERREAVRQEGRTALLGDEDERRQAIERATGKQFVKPEGGADDDVDVDDNDDGEVRVVEMEEEEGEEAAAGGEQADGVGAGNGVGEDGEEQAEEGPRADGATEAERAEIAALLAEENVEVPLADEDAARLSVLDSLTGLPRPEDLLLYAVPVCGPYNAIQSYKFKVKVTPGTVKKGKAARQAIELLIRGLDVAPRERDVMKAVPEMEAINALVGPGVKLSMPGLQKLKADDKKTKKARAQARVAGQAQGQGQGQAEDAT</sequence>
<feature type="domain" description="NFACT protein C-terminal" evidence="7">
    <location>
        <begin position="1218"/>
        <end position="1309"/>
    </location>
</feature>
<feature type="compositionally biased region" description="Low complexity" evidence="5">
    <location>
        <begin position="1330"/>
        <end position="1349"/>
    </location>
</feature>
<evidence type="ECO:0000256" key="2">
    <source>
        <dbReference type="ARBA" id="ARBA00008318"/>
    </source>
</evidence>
<keyword evidence="4" id="KW-0175">Coiled coil</keyword>
<dbReference type="InterPro" id="IPR021846">
    <property type="entry name" value="NFACT-C"/>
</dbReference>
<evidence type="ECO:0000256" key="1">
    <source>
        <dbReference type="ARBA" id="ARBA00004496"/>
    </source>
</evidence>
<keyword evidence="3" id="KW-0963">Cytoplasm</keyword>
<comment type="caution">
    <text evidence="8">The sequence shown here is derived from an EMBL/GenBank/DDBJ whole genome shotgun (WGS) entry which is preliminary data.</text>
</comment>
<feature type="compositionally biased region" description="Gly residues" evidence="5">
    <location>
        <begin position="269"/>
        <end position="287"/>
    </location>
</feature>
<keyword evidence="9" id="KW-1185">Reference proteome</keyword>
<dbReference type="Pfam" id="PF05670">
    <property type="entry name" value="NFACT-R_1"/>
    <property type="match status" value="1"/>
</dbReference>
<dbReference type="Gene3D" id="2.30.310.10">
    <property type="entry name" value="ibrinogen binding protein from staphylococcus aureus domain"/>
    <property type="match status" value="1"/>
</dbReference>
<gene>
    <name evidence="8" type="ORF">VaNZ11_005137</name>
</gene>
<feature type="domain" description="NFACT RNA-binding" evidence="6">
    <location>
        <begin position="618"/>
        <end position="728"/>
    </location>
</feature>
<evidence type="ECO:0000256" key="3">
    <source>
        <dbReference type="ARBA" id="ARBA00022490"/>
    </source>
</evidence>
<dbReference type="InterPro" id="IPR008532">
    <property type="entry name" value="NFACT_RNA-bd"/>
</dbReference>
<feature type="compositionally biased region" description="Basic and acidic residues" evidence="5">
    <location>
        <begin position="1092"/>
        <end position="1101"/>
    </location>
</feature>
<feature type="compositionally biased region" description="Basic and acidic residues" evidence="5">
    <location>
        <begin position="1054"/>
        <end position="1068"/>
    </location>
</feature>
<proteinExistence type="inferred from homology"/>
<comment type="similarity">
    <text evidence="2">Belongs to the NEMF family.</text>
</comment>
<feature type="compositionally biased region" description="Low complexity" evidence="5">
    <location>
        <begin position="778"/>
        <end position="793"/>
    </location>
</feature>
<dbReference type="EMBL" id="BSDZ01000013">
    <property type="protein sequence ID" value="GLI62598.1"/>
    <property type="molecule type" value="Genomic_DNA"/>
</dbReference>
<evidence type="ECO:0000256" key="5">
    <source>
        <dbReference type="SAM" id="MobiDB-lite"/>
    </source>
</evidence>
<dbReference type="PANTHER" id="PTHR15239">
    <property type="entry name" value="NUCLEAR EXPORT MEDIATOR FACTOR NEMF"/>
    <property type="match status" value="1"/>
</dbReference>
<feature type="compositionally biased region" description="Acidic residues" evidence="5">
    <location>
        <begin position="794"/>
        <end position="815"/>
    </location>
</feature>
<feature type="compositionally biased region" description="Gly residues" evidence="5">
    <location>
        <begin position="920"/>
        <end position="931"/>
    </location>
</feature>
<accession>A0ABQ5RY99</accession>
<dbReference type="Pfam" id="PF05833">
    <property type="entry name" value="NFACT_N"/>
    <property type="match status" value="1"/>
</dbReference>
<feature type="region of interest" description="Disordered" evidence="5">
    <location>
        <begin position="772"/>
        <end position="866"/>
    </location>
</feature>
<feature type="compositionally biased region" description="Gly residues" evidence="5">
    <location>
        <begin position="982"/>
        <end position="1010"/>
    </location>
</feature>
<feature type="region of interest" description="Disordered" evidence="5">
    <location>
        <begin position="1313"/>
        <end position="1349"/>
    </location>
</feature>
<organism evidence="8 9">
    <name type="scientific">Volvox africanus</name>
    <dbReference type="NCBI Taxonomy" id="51714"/>
    <lineage>
        <taxon>Eukaryota</taxon>
        <taxon>Viridiplantae</taxon>
        <taxon>Chlorophyta</taxon>
        <taxon>core chlorophytes</taxon>
        <taxon>Chlorophyceae</taxon>
        <taxon>CS clade</taxon>
        <taxon>Chlamydomonadales</taxon>
        <taxon>Volvocaceae</taxon>
        <taxon>Volvox</taxon>
    </lineage>
</organism>
<dbReference type="Pfam" id="PF11923">
    <property type="entry name" value="NFACT-C"/>
    <property type="match status" value="1"/>
</dbReference>
<feature type="compositionally biased region" description="Gly residues" evidence="5">
    <location>
        <begin position="825"/>
        <end position="838"/>
    </location>
</feature>
<protein>
    <recommendedName>
        <fullName evidence="10">NFACT RNA-binding domain-containing protein</fullName>
    </recommendedName>
</protein>
<feature type="compositionally biased region" description="Basic and acidic residues" evidence="5">
    <location>
        <begin position="1110"/>
        <end position="1120"/>
    </location>
</feature>
<dbReference type="InterPro" id="IPR051608">
    <property type="entry name" value="RQC_Subunit_NEMF"/>
</dbReference>
<evidence type="ECO:0000313" key="8">
    <source>
        <dbReference type="EMBL" id="GLI62598.1"/>
    </source>
</evidence>
<evidence type="ECO:0000259" key="6">
    <source>
        <dbReference type="Pfam" id="PF05670"/>
    </source>
</evidence>
<evidence type="ECO:0008006" key="10">
    <source>
        <dbReference type="Google" id="ProtNLM"/>
    </source>
</evidence>
<dbReference type="Proteomes" id="UP001165090">
    <property type="component" value="Unassembled WGS sequence"/>
</dbReference>
<dbReference type="PANTHER" id="PTHR15239:SF6">
    <property type="entry name" value="RIBOSOME QUALITY CONTROL COMPLEX SUBUNIT NEMF"/>
    <property type="match status" value="1"/>
</dbReference>
<evidence type="ECO:0000256" key="4">
    <source>
        <dbReference type="ARBA" id="ARBA00023054"/>
    </source>
</evidence>